<sequence length="45" mass="4782">MIVSDVAIALNATAPALPPISTHGSLYIDQQLAEMRWSVSSQKLG</sequence>
<keyword evidence="2" id="KW-1185">Reference proteome</keyword>
<dbReference type="Proteomes" id="UP001482513">
    <property type="component" value="Unassembled WGS sequence"/>
</dbReference>
<evidence type="ECO:0000313" key="1">
    <source>
        <dbReference type="EMBL" id="MEP0945984.1"/>
    </source>
</evidence>
<organism evidence="1 2">
    <name type="scientific">Leptolyngbya subtilissima DQ-A4</name>
    <dbReference type="NCBI Taxonomy" id="2933933"/>
    <lineage>
        <taxon>Bacteria</taxon>
        <taxon>Bacillati</taxon>
        <taxon>Cyanobacteriota</taxon>
        <taxon>Cyanophyceae</taxon>
        <taxon>Leptolyngbyales</taxon>
        <taxon>Leptolyngbyaceae</taxon>
        <taxon>Leptolyngbya group</taxon>
        <taxon>Leptolyngbya</taxon>
    </lineage>
</organism>
<accession>A0ABV0JZM7</accession>
<name>A0ABV0JZM7_9CYAN</name>
<protein>
    <submittedName>
        <fullName evidence="1">Uncharacterized protein</fullName>
    </submittedName>
</protein>
<evidence type="ECO:0000313" key="2">
    <source>
        <dbReference type="Proteomes" id="UP001482513"/>
    </source>
</evidence>
<dbReference type="EMBL" id="JAMPKX010000001">
    <property type="protein sequence ID" value="MEP0945984.1"/>
    <property type="molecule type" value="Genomic_DNA"/>
</dbReference>
<dbReference type="RefSeq" id="WP_206755206.1">
    <property type="nucleotide sequence ID" value="NZ_JAMPKX010000001.1"/>
</dbReference>
<proteinExistence type="predicted"/>
<gene>
    <name evidence="1" type="ORF">NC992_03775</name>
</gene>
<reference evidence="1 2" key="1">
    <citation type="submission" date="2022-04" db="EMBL/GenBank/DDBJ databases">
        <title>Positive selection, recombination, and allopatry shape intraspecific diversity of widespread and dominant cyanobacteria.</title>
        <authorList>
            <person name="Wei J."/>
            <person name="Shu W."/>
            <person name="Hu C."/>
        </authorList>
    </citation>
    <scope>NUCLEOTIDE SEQUENCE [LARGE SCALE GENOMIC DNA]</scope>
    <source>
        <strain evidence="1 2">DQ-A4</strain>
    </source>
</reference>
<comment type="caution">
    <text evidence="1">The sequence shown here is derived from an EMBL/GenBank/DDBJ whole genome shotgun (WGS) entry which is preliminary data.</text>
</comment>